<proteinExistence type="predicted"/>
<keyword evidence="4" id="KW-0472">Membrane</keyword>
<evidence type="ECO:0000256" key="4">
    <source>
        <dbReference type="SAM" id="Phobius"/>
    </source>
</evidence>
<dbReference type="PANTHER" id="PTHR12558:SF13">
    <property type="entry name" value="CELL DIVISION CYCLE PROTEIN 27 HOMOLOG"/>
    <property type="match status" value="1"/>
</dbReference>
<dbReference type="InterPro" id="IPR019734">
    <property type="entry name" value="TPR_rpt"/>
</dbReference>
<feature type="coiled-coil region" evidence="2">
    <location>
        <begin position="304"/>
        <end position="331"/>
    </location>
</feature>
<feature type="repeat" description="TPR" evidence="1">
    <location>
        <begin position="441"/>
        <end position="474"/>
    </location>
</feature>
<keyword evidence="1" id="KW-0802">TPR repeat</keyword>
<evidence type="ECO:0000313" key="5">
    <source>
        <dbReference type="EMBL" id="PNV75331.1"/>
    </source>
</evidence>
<dbReference type="Pfam" id="PF13432">
    <property type="entry name" value="TPR_16"/>
    <property type="match status" value="1"/>
</dbReference>
<feature type="transmembrane region" description="Helical" evidence="4">
    <location>
        <begin position="20"/>
        <end position="43"/>
    </location>
</feature>
<accession>A0ABX4YJD5</accession>
<protein>
    <submittedName>
        <fullName evidence="5">Anaphase-promoting complex, cyclosome, subunit 3</fullName>
    </submittedName>
</protein>
<evidence type="ECO:0000256" key="1">
    <source>
        <dbReference type="PROSITE-ProRule" id="PRU00339"/>
    </source>
</evidence>
<gene>
    <name evidence="5" type="ORF">BES34_008720</name>
</gene>
<keyword evidence="4" id="KW-1133">Transmembrane helix</keyword>
<name>A0ABX4YJD5_9LEPT</name>
<dbReference type="SMART" id="SM00028">
    <property type="entry name" value="TPR"/>
    <property type="match status" value="4"/>
</dbReference>
<dbReference type="Gene3D" id="1.25.40.10">
    <property type="entry name" value="Tetratricopeptide repeat domain"/>
    <property type="match status" value="3"/>
</dbReference>
<reference evidence="5" key="1">
    <citation type="submission" date="2018-01" db="EMBL/GenBank/DDBJ databases">
        <title>Genomic characterization of Leptospira inadai serogroup Lyme isolated from captured rat in Brazil and comparative analysis with human reference strain.</title>
        <authorList>
            <person name="Moreno L.Z."/>
            <person name="Loureiro A.P."/>
            <person name="Miraglia F."/>
            <person name="Kremer F.S."/>
            <person name="Eslabao M.R."/>
            <person name="Dellagostin O.A."/>
            <person name="Lilenbaum W."/>
            <person name="Moreno A.M."/>
        </authorList>
    </citation>
    <scope>NUCLEOTIDE SEQUENCE [LARGE SCALE GENOMIC DNA]</scope>
    <source>
        <strain evidence="5">M34/99</strain>
    </source>
</reference>
<comment type="caution">
    <text evidence="5">The sequence shown here is derived from an EMBL/GenBank/DDBJ whole genome shotgun (WGS) entry which is preliminary data.</text>
</comment>
<dbReference type="EMBL" id="MCRM02000007">
    <property type="protein sequence ID" value="PNV75331.1"/>
    <property type="molecule type" value="Genomic_DNA"/>
</dbReference>
<evidence type="ECO:0000256" key="2">
    <source>
        <dbReference type="SAM" id="Coils"/>
    </source>
</evidence>
<sequence>MSDRFFLHSRRASIFNLTPMYSAVRSLVYCSLFIASISLFADLREGKKAYSRKDYTEALKQFQKYNDNNPSSGEAWMYMGYIYESRKDYPKSIQAFKKAVTLSLPKKDVINCYTKIILYYNYHREYGEVITYSSRLLKIAPDLNHIQKMKAAAEERYSGGGRPSRPVVHEESNEPESVATLEKKFRQDPNNKNLKWQLSLAYYNEKEFAKSESILSELVKEEPENVEYGYKYGAVLVRIAKYDEALATLNRIESKIPPEREKLLYFTHLTQAAAFHKKRNFDEATKYYRKAYANKQTVLPLIGLTKIKWQLKDCENAIKTAEKALEFGEKTREIKMYIGLCKIQEGKKDEGYDLLKEIATSIEKENPNLQNLPEVYNDGILKLARYYTNAGQYNKALRYFRSVEPDEEEEREYRFYLGKAYFYTGSPEKAITLLEKIENSSNAYFLLAKCYARLGNLDKVMANIKKAAELNQSFWNSAEKEKEFKKFEEDDRFKKFLDTKAGTRATDPPSAKLNPQGPSLEPEVEAD</sequence>
<evidence type="ECO:0000313" key="6">
    <source>
        <dbReference type="Proteomes" id="UP000094669"/>
    </source>
</evidence>
<keyword evidence="2" id="KW-0175">Coiled coil</keyword>
<feature type="region of interest" description="Disordered" evidence="3">
    <location>
        <begin position="498"/>
        <end position="527"/>
    </location>
</feature>
<keyword evidence="4" id="KW-0812">Transmembrane</keyword>
<feature type="repeat" description="TPR" evidence="1">
    <location>
        <begin position="73"/>
        <end position="106"/>
    </location>
</feature>
<dbReference type="NCBIfam" id="NF047558">
    <property type="entry name" value="TPR_END_plus"/>
    <property type="match status" value="1"/>
</dbReference>
<dbReference type="PROSITE" id="PS50005">
    <property type="entry name" value="TPR"/>
    <property type="match status" value="2"/>
</dbReference>
<dbReference type="SUPFAM" id="SSF48452">
    <property type="entry name" value="TPR-like"/>
    <property type="match status" value="1"/>
</dbReference>
<evidence type="ECO:0000256" key="3">
    <source>
        <dbReference type="SAM" id="MobiDB-lite"/>
    </source>
</evidence>
<dbReference type="InterPro" id="IPR011990">
    <property type="entry name" value="TPR-like_helical_dom_sf"/>
</dbReference>
<organism evidence="5 6">
    <name type="scientific">Leptospira inadai serovar Lyme</name>
    <dbReference type="NCBI Taxonomy" id="293084"/>
    <lineage>
        <taxon>Bacteria</taxon>
        <taxon>Pseudomonadati</taxon>
        <taxon>Spirochaetota</taxon>
        <taxon>Spirochaetia</taxon>
        <taxon>Leptospirales</taxon>
        <taxon>Leptospiraceae</taxon>
        <taxon>Leptospira</taxon>
    </lineage>
</organism>
<dbReference type="Pfam" id="PF12895">
    <property type="entry name" value="ANAPC3"/>
    <property type="match status" value="1"/>
</dbReference>
<dbReference type="SUPFAM" id="SSF81901">
    <property type="entry name" value="HCP-like"/>
    <property type="match status" value="1"/>
</dbReference>
<dbReference type="Proteomes" id="UP000094669">
    <property type="component" value="Unassembled WGS sequence"/>
</dbReference>
<dbReference type="PANTHER" id="PTHR12558">
    <property type="entry name" value="CELL DIVISION CYCLE 16,23,27"/>
    <property type="match status" value="1"/>
</dbReference>
<keyword evidence="6" id="KW-1185">Reference proteome</keyword>